<reference evidence="5 8" key="2">
    <citation type="submission" date="2018-05" db="EMBL/GenBank/DDBJ databases">
        <title>Genomic Encyclopedia of Type Strains, Phase IV (KMG-IV): sequencing the most valuable type-strain genomes for metagenomic binning, comparative biology and taxonomic classification.</title>
        <authorList>
            <person name="Goeker M."/>
        </authorList>
    </citation>
    <scope>NUCLEOTIDE SEQUENCE [LARGE SCALE GENOMIC DNA]</scope>
    <source>
        <strain evidence="5 8">DSM 28816</strain>
    </source>
</reference>
<evidence type="ECO:0000256" key="1">
    <source>
        <dbReference type="ARBA" id="ARBA00022448"/>
    </source>
</evidence>
<comment type="caution">
    <text evidence="6">The sequence shown here is derived from an EMBL/GenBank/DDBJ whole genome shotgun (WGS) entry which is preliminary data.</text>
</comment>
<keyword evidence="2" id="KW-0547">Nucleotide-binding</keyword>
<reference evidence="6" key="3">
    <citation type="submission" date="2018-07" db="EMBL/GenBank/DDBJ databases">
        <authorList>
            <person name="Quirk P.G."/>
            <person name="Krulwich T.A."/>
        </authorList>
    </citation>
    <scope>NUCLEOTIDE SEQUENCE</scope>
    <source>
        <strain evidence="6">CCRI-19302</strain>
    </source>
</reference>
<dbReference type="PROSITE" id="PS50893">
    <property type="entry name" value="ABC_TRANSPORTER_2"/>
    <property type="match status" value="1"/>
</dbReference>
<protein>
    <submittedName>
        <fullName evidence="6">ABC transporter ATP-binding protein</fullName>
    </submittedName>
    <submittedName>
        <fullName evidence="5">ABC-2 type transport system ATP-binding protein</fullName>
    </submittedName>
</protein>
<evidence type="ECO:0000313" key="5">
    <source>
        <dbReference type="EMBL" id="PXV91612.1"/>
    </source>
</evidence>
<dbReference type="RefSeq" id="WP_094377108.1">
    <property type="nucleotide sequence ID" value="NZ_NOKA02000086.1"/>
</dbReference>
<keyword evidence="3 6" id="KW-0067">ATP-binding</keyword>
<dbReference type="InterPro" id="IPR003439">
    <property type="entry name" value="ABC_transporter-like_ATP-bd"/>
</dbReference>
<gene>
    <name evidence="5" type="ORF">C8E03_103170</name>
    <name evidence="6" type="ORF">CG710_019655</name>
</gene>
<evidence type="ECO:0000313" key="6">
    <source>
        <dbReference type="EMBL" id="RDY28444.1"/>
    </source>
</evidence>
<dbReference type="PANTHER" id="PTHR42939:SF1">
    <property type="entry name" value="ABC TRANSPORTER ATP-BINDING PROTEIN ALBC-RELATED"/>
    <property type="match status" value="1"/>
</dbReference>
<dbReference type="Pfam" id="PF00005">
    <property type="entry name" value="ABC_tran"/>
    <property type="match status" value="1"/>
</dbReference>
<proteinExistence type="predicted"/>
<dbReference type="EMBL" id="NOKA02000086">
    <property type="protein sequence ID" value="RDY28444.1"/>
    <property type="molecule type" value="Genomic_DNA"/>
</dbReference>
<keyword evidence="1" id="KW-0813">Transport</keyword>
<dbReference type="PANTHER" id="PTHR42939">
    <property type="entry name" value="ABC TRANSPORTER ATP-BINDING PROTEIN ALBC-RELATED"/>
    <property type="match status" value="1"/>
</dbReference>
<dbReference type="Proteomes" id="UP000247523">
    <property type="component" value="Unassembled WGS sequence"/>
</dbReference>
<accession>A0A255IJN0</accession>
<evidence type="ECO:0000313" key="8">
    <source>
        <dbReference type="Proteomes" id="UP000247523"/>
    </source>
</evidence>
<dbReference type="InterPro" id="IPR003593">
    <property type="entry name" value="AAA+_ATPase"/>
</dbReference>
<organism evidence="6 7">
    <name type="scientific">Lachnotalea glycerini</name>
    <dbReference type="NCBI Taxonomy" id="1763509"/>
    <lineage>
        <taxon>Bacteria</taxon>
        <taxon>Bacillati</taxon>
        <taxon>Bacillota</taxon>
        <taxon>Clostridia</taxon>
        <taxon>Lachnospirales</taxon>
        <taxon>Lachnospiraceae</taxon>
        <taxon>Lachnotalea</taxon>
    </lineage>
</organism>
<name>A0A255IJN0_9FIRM</name>
<dbReference type="EMBL" id="QICS01000003">
    <property type="protein sequence ID" value="PXV91612.1"/>
    <property type="molecule type" value="Genomic_DNA"/>
</dbReference>
<dbReference type="SMART" id="SM00382">
    <property type="entry name" value="AAA"/>
    <property type="match status" value="1"/>
</dbReference>
<dbReference type="Gene3D" id="3.40.50.300">
    <property type="entry name" value="P-loop containing nucleotide triphosphate hydrolases"/>
    <property type="match status" value="1"/>
</dbReference>
<reference evidence="6 7" key="1">
    <citation type="journal article" date="2017" name="Genome Announc.">
        <title>Draft Genome Sequence of a Sporulating and Motile Strain of Lachnotalea glycerini Isolated from Water in Quebec City, Canada.</title>
        <authorList>
            <person name="Maheux A.F."/>
            <person name="Boudreau D.K."/>
            <person name="Berube E."/>
            <person name="Boissinot M."/>
            <person name="Raymond F."/>
            <person name="Brodeur S."/>
            <person name="Corbeil J."/>
            <person name="Isabel S."/>
            <person name="Omar R.F."/>
            <person name="Bergeron M.G."/>
        </authorList>
    </citation>
    <scope>NUCLEOTIDE SEQUENCE [LARGE SCALE GENOMIC DNA]</scope>
    <source>
        <strain evidence="6 7">CCRI-19302</strain>
    </source>
</reference>
<dbReference type="Proteomes" id="UP000216411">
    <property type="component" value="Unassembled WGS sequence"/>
</dbReference>
<evidence type="ECO:0000256" key="3">
    <source>
        <dbReference type="ARBA" id="ARBA00022840"/>
    </source>
</evidence>
<dbReference type="OrthoDB" id="9799337at2"/>
<dbReference type="GO" id="GO:0005524">
    <property type="term" value="F:ATP binding"/>
    <property type="evidence" value="ECO:0007669"/>
    <property type="project" value="UniProtKB-KW"/>
</dbReference>
<sequence>MLRLQEIRKQYESKIVLNGINSVISDESIVAVRGKNGSGKTTLLNIIGGLINFEGNVYYDDISLHNNYVKYMGNISFLSNEAFSYQYLTLMEMIELLSDIMNTSKKSIMEQNKIFELIDLLELNDFKDTLIKNLSLGTRQKVSVVTNLLDKPKVILLDEPFVNLDENSVSNLLIYLKRYIEQNKAIMIYATHSNDEKLDRFTTNELNIVNTNTMIYR</sequence>
<keyword evidence="7" id="KW-1185">Reference proteome</keyword>
<feature type="domain" description="ABC transporter" evidence="4">
    <location>
        <begin position="2"/>
        <end position="214"/>
    </location>
</feature>
<evidence type="ECO:0000313" key="7">
    <source>
        <dbReference type="Proteomes" id="UP000216411"/>
    </source>
</evidence>
<evidence type="ECO:0000259" key="4">
    <source>
        <dbReference type="PROSITE" id="PS50893"/>
    </source>
</evidence>
<dbReference type="SUPFAM" id="SSF52540">
    <property type="entry name" value="P-loop containing nucleoside triphosphate hydrolases"/>
    <property type="match status" value="1"/>
</dbReference>
<dbReference type="GO" id="GO:0016887">
    <property type="term" value="F:ATP hydrolysis activity"/>
    <property type="evidence" value="ECO:0007669"/>
    <property type="project" value="InterPro"/>
</dbReference>
<evidence type="ECO:0000256" key="2">
    <source>
        <dbReference type="ARBA" id="ARBA00022741"/>
    </source>
</evidence>
<dbReference type="InterPro" id="IPR051782">
    <property type="entry name" value="ABC_Transporter_VariousFunc"/>
</dbReference>
<dbReference type="AlphaFoldDB" id="A0A255IJN0"/>
<dbReference type="InterPro" id="IPR027417">
    <property type="entry name" value="P-loop_NTPase"/>
</dbReference>